<organism evidence="3 4">
    <name type="scientific">Lineolata rhizophorae</name>
    <dbReference type="NCBI Taxonomy" id="578093"/>
    <lineage>
        <taxon>Eukaryota</taxon>
        <taxon>Fungi</taxon>
        <taxon>Dikarya</taxon>
        <taxon>Ascomycota</taxon>
        <taxon>Pezizomycotina</taxon>
        <taxon>Dothideomycetes</taxon>
        <taxon>Dothideomycetes incertae sedis</taxon>
        <taxon>Lineolatales</taxon>
        <taxon>Lineolataceae</taxon>
        <taxon>Lineolata</taxon>
    </lineage>
</organism>
<evidence type="ECO:0000259" key="2">
    <source>
        <dbReference type="PROSITE" id="PS51677"/>
    </source>
</evidence>
<dbReference type="InterPro" id="IPR037950">
    <property type="entry name" value="PgdA-like"/>
</dbReference>
<dbReference type="EMBL" id="MU001674">
    <property type="protein sequence ID" value="KAF2460150.1"/>
    <property type="molecule type" value="Genomic_DNA"/>
</dbReference>
<dbReference type="Pfam" id="PF01522">
    <property type="entry name" value="Polysacc_deac_1"/>
    <property type="match status" value="1"/>
</dbReference>
<feature type="domain" description="NodB homology" evidence="2">
    <location>
        <begin position="25"/>
        <end position="237"/>
    </location>
</feature>
<dbReference type="PANTHER" id="PTHR47561">
    <property type="entry name" value="POLYSACCHARIDE DEACETYLASE FAMILY PROTEIN (AFU_ORTHOLOGUE AFUA_6G05030)"/>
    <property type="match status" value="1"/>
</dbReference>
<accession>A0A6A6P856</accession>
<evidence type="ECO:0000313" key="4">
    <source>
        <dbReference type="Proteomes" id="UP000799766"/>
    </source>
</evidence>
<proteinExistence type="predicted"/>
<evidence type="ECO:0000313" key="3">
    <source>
        <dbReference type="EMBL" id="KAF2460150.1"/>
    </source>
</evidence>
<dbReference type="OrthoDB" id="3162524at2759"/>
<dbReference type="InterPro" id="IPR011330">
    <property type="entry name" value="Glyco_hydro/deAcase_b/a-brl"/>
</dbReference>
<dbReference type="GO" id="GO:0016810">
    <property type="term" value="F:hydrolase activity, acting on carbon-nitrogen (but not peptide) bonds"/>
    <property type="evidence" value="ECO:0007669"/>
    <property type="project" value="InterPro"/>
</dbReference>
<protein>
    <submittedName>
        <fullName evidence="3">Family 4 carbohydrate esterase</fullName>
    </submittedName>
</protein>
<feature type="region of interest" description="Disordered" evidence="1">
    <location>
        <begin position="289"/>
        <end position="313"/>
    </location>
</feature>
<dbReference type="PANTHER" id="PTHR47561:SF1">
    <property type="entry name" value="POLYSACCHARIDE DEACETYLASE FAMILY PROTEIN (AFU_ORTHOLOGUE AFUA_6G05030)"/>
    <property type="match status" value="1"/>
</dbReference>
<reference evidence="3" key="1">
    <citation type="journal article" date="2020" name="Stud. Mycol.">
        <title>101 Dothideomycetes genomes: a test case for predicting lifestyles and emergence of pathogens.</title>
        <authorList>
            <person name="Haridas S."/>
            <person name="Albert R."/>
            <person name="Binder M."/>
            <person name="Bloem J."/>
            <person name="Labutti K."/>
            <person name="Salamov A."/>
            <person name="Andreopoulos B."/>
            <person name="Baker S."/>
            <person name="Barry K."/>
            <person name="Bills G."/>
            <person name="Bluhm B."/>
            <person name="Cannon C."/>
            <person name="Castanera R."/>
            <person name="Culley D."/>
            <person name="Daum C."/>
            <person name="Ezra D."/>
            <person name="Gonzalez J."/>
            <person name="Henrissat B."/>
            <person name="Kuo A."/>
            <person name="Liang C."/>
            <person name="Lipzen A."/>
            <person name="Lutzoni F."/>
            <person name="Magnuson J."/>
            <person name="Mondo S."/>
            <person name="Nolan M."/>
            <person name="Ohm R."/>
            <person name="Pangilinan J."/>
            <person name="Park H.-J."/>
            <person name="Ramirez L."/>
            <person name="Alfaro M."/>
            <person name="Sun H."/>
            <person name="Tritt A."/>
            <person name="Yoshinaga Y."/>
            <person name="Zwiers L.-H."/>
            <person name="Turgeon B."/>
            <person name="Goodwin S."/>
            <person name="Spatafora J."/>
            <person name="Crous P."/>
            <person name="Grigoriev I."/>
        </authorList>
    </citation>
    <scope>NUCLEOTIDE SEQUENCE</scope>
    <source>
        <strain evidence="3">ATCC 16933</strain>
    </source>
</reference>
<evidence type="ECO:0000256" key="1">
    <source>
        <dbReference type="SAM" id="MobiDB-lite"/>
    </source>
</evidence>
<dbReference type="InterPro" id="IPR002509">
    <property type="entry name" value="NODB_dom"/>
</dbReference>
<dbReference type="PROSITE" id="PS51677">
    <property type="entry name" value="NODB"/>
    <property type="match status" value="1"/>
</dbReference>
<dbReference type="CDD" id="cd10938">
    <property type="entry name" value="CE4_HpPgdA_like"/>
    <property type="match status" value="1"/>
</dbReference>
<dbReference type="Proteomes" id="UP000799766">
    <property type="component" value="Unassembled WGS sequence"/>
</dbReference>
<sequence length="313" mass="35991">MGKKRVLVSYGVDIDAVAGWLGSYGGEDSTSDIARGLWAGTHGTRRLLKLFDKYGIKATWFIPGHTLETFPEECALVRDAGHEIGLHGYSHENPVDMSLEQQHDVLDKTFRLLTDFCGGKPPRGSVAPWWESSKETVELMLRYGVEYDHSFGHHDCQCYWLRTGDEWTKIDYSKNARDWMKPLVKGKETGMVEIPGSWYIDDLPPMMFMKNSPNSHGWVNPKDIEDIWIAHFDYYYREFDEFVFPMTIHPDVSGRPHVILMHERIIEHINKHEGIEWVTMEQMVDEFKSKSPAPQGAIMPAPRGEILKTPPRP</sequence>
<dbReference type="Gene3D" id="3.20.20.370">
    <property type="entry name" value="Glycoside hydrolase/deacetylase"/>
    <property type="match status" value="1"/>
</dbReference>
<name>A0A6A6P856_9PEZI</name>
<dbReference type="SUPFAM" id="SSF88713">
    <property type="entry name" value="Glycoside hydrolase/deacetylase"/>
    <property type="match status" value="1"/>
</dbReference>
<keyword evidence="4" id="KW-1185">Reference proteome</keyword>
<dbReference type="AlphaFoldDB" id="A0A6A6P856"/>
<dbReference type="GO" id="GO:0005975">
    <property type="term" value="P:carbohydrate metabolic process"/>
    <property type="evidence" value="ECO:0007669"/>
    <property type="project" value="InterPro"/>
</dbReference>
<gene>
    <name evidence="3" type="ORF">BDY21DRAFT_370023</name>
</gene>